<evidence type="ECO:0008006" key="10">
    <source>
        <dbReference type="Google" id="ProtNLM"/>
    </source>
</evidence>
<dbReference type="InterPro" id="IPR023271">
    <property type="entry name" value="Aquaporin-like"/>
</dbReference>
<feature type="transmembrane region" description="Helical" evidence="8">
    <location>
        <begin position="145"/>
        <end position="167"/>
    </location>
</feature>
<dbReference type="GO" id="GO:0005886">
    <property type="term" value="C:plasma membrane"/>
    <property type="evidence" value="ECO:0007669"/>
    <property type="project" value="TreeGrafter"/>
</dbReference>
<evidence type="ECO:0000256" key="7">
    <source>
        <dbReference type="RuleBase" id="RU000477"/>
    </source>
</evidence>
<feature type="transmembrane region" description="Helical" evidence="8">
    <location>
        <begin position="106"/>
        <end position="125"/>
    </location>
</feature>
<evidence type="ECO:0000256" key="5">
    <source>
        <dbReference type="ARBA" id="ARBA00022989"/>
    </source>
</evidence>
<gene>
    <name evidence="9" type="ORF">CHYS00102_LOCUS28271</name>
</gene>
<evidence type="ECO:0000256" key="4">
    <source>
        <dbReference type="ARBA" id="ARBA00022692"/>
    </source>
</evidence>
<dbReference type="InterPro" id="IPR000425">
    <property type="entry name" value="MIP"/>
</dbReference>
<keyword evidence="5 8" id="KW-1133">Transmembrane helix</keyword>
<organism evidence="9">
    <name type="scientific">Corethron hystrix</name>
    <dbReference type="NCBI Taxonomy" id="216773"/>
    <lineage>
        <taxon>Eukaryota</taxon>
        <taxon>Sar</taxon>
        <taxon>Stramenopiles</taxon>
        <taxon>Ochrophyta</taxon>
        <taxon>Bacillariophyta</taxon>
        <taxon>Coscinodiscophyceae</taxon>
        <taxon>Corethrophycidae</taxon>
        <taxon>Corethrales</taxon>
        <taxon>Corethraceae</taxon>
        <taxon>Corethron</taxon>
    </lineage>
</organism>
<dbReference type="EMBL" id="HBFR01038723">
    <property type="protein sequence ID" value="CAD8901052.1"/>
    <property type="molecule type" value="Transcribed_RNA"/>
</dbReference>
<evidence type="ECO:0000256" key="2">
    <source>
        <dbReference type="ARBA" id="ARBA00006175"/>
    </source>
</evidence>
<dbReference type="SUPFAM" id="SSF81338">
    <property type="entry name" value="Aquaporin-like"/>
    <property type="match status" value="1"/>
</dbReference>
<keyword evidence="6 8" id="KW-0472">Membrane</keyword>
<dbReference type="GO" id="GO:0015250">
    <property type="term" value="F:water channel activity"/>
    <property type="evidence" value="ECO:0007669"/>
    <property type="project" value="TreeGrafter"/>
</dbReference>
<dbReference type="PANTHER" id="PTHR43829:SF9">
    <property type="entry name" value="AQUAPORIN-9"/>
    <property type="match status" value="1"/>
</dbReference>
<feature type="transmembrane region" description="Helical" evidence="8">
    <location>
        <begin position="226"/>
        <end position="247"/>
    </location>
</feature>
<comment type="subcellular location">
    <subcellularLocation>
        <location evidence="1">Membrane</location>
        <topology evidence="1">Multi-pass membrane protein</topology>
    </subcellularLocation>
</comment>
<feature type="transmembrane region" description="Helical" evidence="8">
    <location>
        <begin position="187"/>
        <end position="214"/>
    </location>
</feature>
<accession>A0A7S1G258</accession>
<evidence type="ECO:0000256" key="3">
    <source>
        <dbReference type="ARBA" id="ARBA00022448"/>
    </source>
</evidence>
<evidence type="ECO:0000313" key="9">
    <source>
        <dbReference type="EMBL" id="CAD8901052.1"/>
    </source>
</evidence>
<dbReference type="PRINTS" id="PR00783">
    <property type="entry name" value="MINTRINSICP"/>
</dbReference>
<keyword evidence="3 7" id="KW-0813">Transport</keyword>
<dbReference type="GO" id="GO:0015254">
    <property type="term" value="F:glycerol channel activity"/>
    <property type="evidence" value="ECO:0007669"/>
    <property type="project" value="TreeGrafter"/>
</dbReference>
<dbReference type="PANTHER" id="PTHR43829">
    <property type="entry name" value="AQUAPORIN OR AQUAGLYCEROPORIN RELATED"/>
    <property type="match status" value="1"/>
</dbReference>
<evidence type="ECO:0000256" key="8">
    <source>
        <dbReference type="SAM" id="Phobius"/>
    </source>
</evidence>
<comment type="similarity">
    <text evidence="2 7">Belongs to the MIP/aquaporin (TC 1.A.8) family.</text>
</comment>
<proteinExistence type="inferred from homology"/>
<sequence>MLTTLGNVIKDAHASASAKLPAGLVLSLAAYGIHPQSFLRELIGTVIMIGFTFPAGKWIGADSLPVAWACHAIGVILADKIGGGYHVNPAVSTTMYVLGEVDYNECYARIAGAMAGGILSFPFYLMVTDATGLTPLGGPDFSPEISVDAFISECVATCLLLLAIFILNWEMHFGKFHYYIKQFLTALAIRSLIEFFPTAGPALNPMLGTAWAIFATGKIPDDPAHFFVYWVGCCLGGFIAALLYAIYAGKEICGKKLPIGPFKKPKVSSDKKKK</sequence>
<protein>
    <recommendedName>
        <fullName evidence="10">Aquaporin</fullName>
    </recommendedName>
</protein>
<dbReference type="AlphaFoldDB" id="A0A7S1G258"/>
<evidence type="ECO:0000256" key="1">
    <source>
        <dbReference type="ARBA" id="ARBA00004141"/>
    </source>
</evidence>
<dbReference type="InterPro" id="IPR050363">
    <property type="entry name" value="MIP/Aquaporin"/>
</dbReference>
<evidence type="ECO:0000256" key="6">
    <source>
        <dbReference type="ARBA" id="ARBA00023136"/>
    </source>
</evidence>
<name>A0A7S1G258_9STRA</name>
<keyword evidence="4 7" id="KW-0812">Transmembrane</keyword>
<dbReference type="Gene3D" id="1.20.1080.10">
    <property type="entry name" value="Glycerol uptake facilitator protein"/>
    <property type="match status" value="1"/>
</dbReference>
<reference evidence="9" key="1">
    <citation type="submission" date="2021-01" db="EMBL/GenBank/DDBJ databases">
        <authorList>
            <person name="Corre E."/>
            <person name="Pelletier E."/>
            <person name="Niang G."/>
            <person name="Scheremetjew M."/>
            <person name="Finn R."/>
            <person name="Kale V."/>
            <person name="Holt S."/>
            <person name="Cochrane G."/>
            <person name="Meng A."/>
            <person name="Brown T."/>
            <person name="Cohen L."/>
        </authorList>
    </citation>
    <scope>NUCLEOTIDE SEQUENCE</scope>
    <source>
        <strain evidence="9">308</strain>
    </source>
</reference>
<dbReference type="Pfam" id="PF00230">
    <property type="entry name" value="MIP"/>
    <property type="match status" value="1"/>
</dbReference>